<dbReference type="Proteomes" id="UP000718564">
    <property type="component" value="Unassembled WGS sequence"/>
</dbReference>
<dbReference type="InterPro" id="IPR029063">
    <property type="entry name" value="SAM-dependent_MTases_sf"/>
</dbReference>
<dbReference type="SUPFAM" id="SSF54197">
    <property type="entry name" value="HIT-like"/>
    <property type="match status" value="1"/>
</dbReference>
<name>A0ABX1P4W7_9CYAN</name>
<dbReference type="EMBL" id="QMEB01000021">
    <property type="protein sequence ID" value="NMG18766.1"/>
    <property type="molecule type" value="Genomic_DNA"/>
</dbReference>
<organism evidence="3 4">
    <name type="scientific">Brasilonema bromeliae SPC951</name>
    <dbReference type="NCBI Taxonomy" id="385972"/>
    <lineage>
        <taxon>Bacteria</taxon>
        <taxon>Bacillati</taxon>
        <taxon>Cyanobacteriota</taxon>
        <taxon>Cyanophyceae</taxon>
        <taxon>Nostocales</taxon>
        <taxon>Scytonemataceae</taxon>
        <taxon>Brasilonema</taxon>
        <taxon>Bromeliae group (in: Brasilonema)</taxon>
    </lineage>
</organism>
<evidence type="ECO:0000259" key="2">
    <source>
        <dbReference type="PROSITE" id="PS51084"/>
    </source>
</evidence>
<keyword evidence="4" id="KW-1185">Reference proteome</keyword>
<dbReference type="InterPro" id="IPR011146">
    <property type="entry name" value="HIT-like"/>
</dbReference>
<dbReference type="SUPFAM" id="SSF53335">
    <property type="entry name" value="S-adenosyl-L-methionine-dependent methyltransferases"/>
    <property type="match status" value="1"/>
</dbReference>
<proteinExistence type="predicted"/>
<dbReference type="PANTHER" id="PTHR42997:SF1">
    <property type="entry name" value="AP-4-A PHOSPHORYLASE"/>
    <property type="match status" value="1"/>
</dbReference>
<dbReference type="Pfam" id="PF13489">
    <property type="entry name" value="Methyltransf_23"/>
    <property type="match status" value="1"/>
</dbReference>
<dbReference type="Gene3D" id="3.30.428.10">
    <property type="entry name" value="HIT-like"/>
    <property type="match status" value="1"/>
</dbReference>
<evidence type="ECO:0000313" key="4">
    <source>
        <dbReference type="Proteomes" id="UP000718564"/>
    </source>
</evidence>
<reference evidence="3 4" key="1">
    <citation type="submission" date="2018-06" db="EMBL/GenBank/DDBJ databases">
        <title>Comparative genomics of Brasilonema spp. strains.</title>
        <authorList>
            <person name="Alvarenga D.O."/>
            <person name="Fiore M.F."/>
            <person name="Varani A.M."/>
        </authorList>
    </citation>
    <scope>NUCLEOTIDE SEQUENCE [LARGE SCALE GENOMIC DNA]</scope>
    <source>
        <strain evidence="3 4">SPC951</strain>
    </source>
</reference>
<dbReference type="Gene3D" id="3.40.50.150">
    <property type="entry name" value="Vaccinia Virus protein VP39"/>
    <property type="match status" value="2"/>
</dbReference>
<dbReference type="Pfam" id="PF01230">
    <property type="entry name" value="HIT"/>
    <property type="match status" value="1"/>
</dbReference>
<evidence type="ECO:0000313" key="3">
    <source>
        <dbReference type="EMBL" id="NMG18766.1"/>
    </source>
</evidence>
<comment type="caution">
    <text evidence="3">The sequence shown here is derived from an EMBL/GenBank/DDBJ whole genome shotgun (WGS) entry which is preliminary data.</text>
</comment>
<dbReference type="PANTHER" id="PTHR42997">
    <property type="entry name" value="HIT FAMILY HYDROLASE"/>
    <property type="match status" value="1"/>
</dbReference>
<feature type="domain" description="HIT" evidence="2">
    <location>
        <begin position="173"/>
        <end position="280"/>
    </location>
</feature>
<dbReference type="RefSeq" id="WP_169154054.1">
    <property type="nucleotide sequence ID" value="NZ_CAWPJE010000360.1"/>
</dbReference>
<dbReference type="InterPro" id="IPR052908">
    <property type="entry name" value="AP-4-A_phosphorylase"/>
</dbReference>
<comment type="caution">
    <text evidence="1">Lacks conserved residue(s) required for the propagation of feature annotation.</text>
</comment>
<evidence type="ECO:0000256" key="1">
    <source>
        <dbReference type="PROSITE-ProRule" id="PRU00464"/>
    </source>
</evidence>
<sequence>MKKQKNLFSHLTAIERIHLSVPAQFLLDKNLLQDKVNNKNNIVLDFGCGLGNDVKLLRKKGFDVTGYDPYYFPQYPNEKFDTIICFYVLNVLFPEEQGDVLMRISNLLKPGGKAYYAVRRDLKREGFREHYIHKKPTYQCIVKLPFQSIYLDENCEIYEYMHYNLRTNASNNCNCIFCQPHKNLTILTESATAYAMYDGYPVNKGHVLVVPKRHVSNYFDLPFKEQSACWFMVNRVQEILGKEFQPDGFNVGMNINRDAGQNMMHASIHIIPRYKGDTVGAKGGIRYVIPKRK</sequence>
<gene>
    <name evidence="3" type="ORF">DP116_04615</name>
</gene>
<dbReference type="InterPro" id="IPR036265">
    <property type="entry name" value="HIT-like_sf"/>
</dbReference>
<dbReference type="CDD" id="cd02440">
    <property type="entry name" value="AdoMet_MTases"/>
    <property type="match status" value="1"/>
</dbReference>
<dbReference type="PROSITE" id="PS51084">
    <property type="entry name" value="HIT_2"/>
    <property type="match status" value="1"/>
</dbReference>
<accession>A0ABX1P4W7</accession>
<protein>
    <submittedName>
        <fullName evidence="3">HIT family protein</fullName>
    </submittedName>
</protein>